<dbReference type="OrthoDB" id="2499658at2759"/>
<name>A0A0L8HBQ9_OCTBM</name>
<feature type="domain" description="LIM zinc-binding" evidence="5">
    <location>
        <begin position="153"/>
        <end position="194"/>
    </location>
</feature>
<proteinExistence type="predicted"/>
<keyword evidence="1 4" id="KW-0479">Metal-binding</keyword>
<keyword evidence="2 4" id="KW-0862">Zinc</keyword>
<keyword evidence="3 4" id="KW-0440">LIM domain</keyword>
<evidence type="ECO:0000256" key="2">
    <source>
        <dbReference type="ARBA" id="ARBA00022833"/>
    </source>
</evidence>
<sequence length="194" mass="21944">MPSSHVDGGGSEFLRNQHSPMLPRARQWLEKNVRGAIRADVSTPPEMEHSSNQVPRATPQNCLWTTSIDETEETMSELDVDCYEHKLQEESFDSVQDESVSLRSLKKYGCNQRPLTCPPQMHQCSNSSLQPIGFGHHSLPRRQNNMASNSQTDLCSLCGFSIRDDRVSIKGVVYHKACFKCTRCDAPLTLRSYR</sequence>
<dbReference type="PROSITE" id="PS00478">
    <property type="entry name" value="LIM_DOMAIN_1"/>
    <property type="match status" value="1"/>
</dbReference>
<dbReference type="AlphaFoldDB" id="A0A0L8HBQ9"/>
<evidence type="ECO:0000256" key="1">
    <source>
        <dbReference type="ARBA" id="ARBA00022723"/>
    </source>
</evidence>
<evidence type="ECO:0000313" key="6">
    <source>
        <dbReference type="EMBL" id="KOF86205.1"/>
    </source>
</evidence>
<protein>
    <recommendedName>
        <fullName evidence="5">LIM zinc-binding domain-containing protein</fullName>
    </recommendedName>
</protein>
<gene>
    <name evidence="6" type="ORF">OCBIM_22019014mg</name>
</gene>
<accession>A0A0L8HBQ9</accession>
<reference evidence="6" key="1">
    <citation type="submission" date="2015-07" db="EMBL/GenBank/DDBJ databases">
        <title>MeaNS - Measles Nucleotide Surveillance Program.</title>
        <authorList>
            <person name="Tran T."/>
            <person name="Druce J."/>
        </authorList>
    </citation>
    <scope>NUCLEOTIDE SEQUENCE</scope>
    <source>
        <strain evidence="6">UCB-OBI-ISO-001</strain>
        <tissue evidence="6">Gonad</tissue>
    </source>
</reference>
<dbReference type="EMBL" id="KQ418711">
    <property type="protein sequence ID" value="KOF86205.1"/>
    <property type="molecule type" value="Genomic_DNA"/>
</dbReference>
<dbReference type="Pfam" id="PF00412">
    <property type="entry name" value="LIM"/>
    <property type="match status" value="1"/>
</dbReference>
<dbReference type="GO" id="GO:0046872">
    <property type="term" value="F:metal ion binding"/>
    <property type="evidence" value="ECO:0007669"/>
    <property type="project" value="UniProtKB-KW"/>
</dbReference>
<dbReference type="PROSITE" id="PS50023">
    <property type="entry name" value="LIM_DOMAIN_2"/>
    <property type="match status" value="1"/>
</dbReference>
<organism evidence="6">
    <name type="scientific">Octopus bimaculoides</name>
    <name type="common">California two-spotted octopus</name>
    <dbReference type="NCBI Taxonomy" id="37653"/>
    <lineage>
        <taxon>Eukaryota</taxon>
        <taxon>Metazoa</taxon>
        <taxon>Spiralia</taxon>
        <taxon>Lophotrochozoa</taxon>
        <taxon>Mollusca</taxon>
        <taxon>Cephalopoda</taxon>
        <taxon>Coleoidea</taxon>
        <taxon>Octopodiformes</taxon>
        <taxon>Octopoda</taxon>
        <taxon>Incirrata</taxon>
        <taxon>Octopodidae</taxon>
        <taxon>Octopus</taxon>
    </lineage>
</organism>
<evidence type="ECO:0000256" key="4">
    <source>
        <dbReference type="PROSITE-ProRule" id="PRU00125"/>
    </source>
</evidence>
<dbReference type="Gene3D" id="2.10.110.10">
    <property type="entry name" value="Cysteine Rich Protein"/>
    <property type="match status" value="1"/>
</dbReference>
<evidence type="ECO:0000256" key="3">
    <source>
        <dbReference type="ARBA" id="ARBA00023038"/>
    </source>
</evidence>
<dbReference type="InterPro" id="IPR001781">
    <property type="entry name" value="Znf_LIM"/>
</dbReference>
<evidence type="ECO:0000259" key="5">
    <source>
        <dbReference type="PROSITE" id="PS50023"/>
    </source>
</evidence>